<evidence type="ECO:0008006" key="3">
    <source>
        <dbReference type="Google" id="ProtNLM"/>
    </source>
</evidence>
<organism evidence="1 2">
    <name type="scientific">Ajellomyces capsulatus</name>
    <name type="common">Darling's disease fungus</name>
    <name type="synonym">Histoplasma capsulatum</name>
    <dbReference type="NCBI Taxonomy" id="5037"/>
    <lineage>
        <taxon>Eukaryota</taxon>
        <taxon>Fungi</taxon>
        <taxon>Dikarya</taxon>
        <taxon>Ascomycota</taxon>
        <taxon>Pezizomycotina</taxon>
        <taxon>Eurotiomycetes</taxon>
        <taxon>Eurotiomycetidae</taxon>
        <taxon>Onygenales</taxon>
        <taxon>Ajellomycetaceae</taxon>
        <taxon>Histoplasma</taxon>
    </lineage>
</organism>
<sequence>MPVKWAPGISFLCQLESGLEISAIYKPQRLIWVHALCIDQDSRQVRSHWVCDVGHLSKCQQVLILIREEKKYTATSFEIMPGLTEHREPAIKFV</sequence>
<gene>
    <name evidence="1" type="ORF">I7I52_03867</name>
</gene>
<evidence type="ECO:0000313" key="2">
    <source>
        <dbReference type="Proteomes" id="UP000670092"/>
    </source>
</evidence>
<comment type="caution">
    <text evidence="1">The sequence shown here is derived from an EMBL/GenBank/DDBJ whole genome shotgun (WGS) entry which is preliminary data.</text>
</comment>
<reference evidence="1 2" key="1">
    <citation type="submission" date="2021-01" db="EMBL/GenBank/DDBJ databases">
        <title>Chromosome-level genome assembly of a human fungal pathogen reveals clustering of transcriptionally co-regulated genes.</title>
        <authorList>
            <person name="Voorhies M."/>
            <person name="Cohen S."/>
            <person name="Shea T.P."/>
            <person name="Petrus S."/>
            <person name="Munoz J.F."/>
            <person name="Poplawski S."/>
            <person name="Goldman W.E."/>
            <person name="Michael T."/>
            <person name="Cuomo C.A."/>
            <person name="Sil A."/>
            <person name="Beyhan S."/>
        </authorList>
    </citation>
    <scope>NUCLEOTIDE SEQUENCE [LARGE SCALE GENOMIC DNA]</scope>
    <source>
        <strain evidence="1 2">G184AR</strain>
    </source>
</reference>
<dbReference type="EMBL" id="JAEVHI010000001">
    <property type="protein sequence ID" value="KAG5305266.1"/>
    <property type="molecule type" value="Genomic_DNA"/>
</dbReference>
<dbReference type="AlphaFoldDB" id="A0A8H8D893"/>
<name>A0A8H8D893_AJECA</name>
<dbReference type="VEuPathDB" id="FungiDB:I7I52_03867"/>
<proteinExistence type="predicted"/>
<dbReference type="Proteomes" id="UP000670092">
    <property type="component" value="Unassembled WGS sequence"/>
</dbReference>
<accession>A0A8H8D893</accession>
<protein>
    <recommendedName>
        <fullName evidence="3">Heterokaryon incompatibility domain-containing protein</fullName>
    </recommendedName>
</protein>
<evidence type="ECO:0000313" key="1">
    <source>
        <dbReference type="EMBL" id="KAG5305266.1"/>
    </source>
</evidence>
<dbReference type="OrthoDB" id="2157530at2759"/>